<dbReference type="Proteomes" id="UP000800092">
    <property type="component" value="Unassembled WGS sequence"/>
</dbReference>
<gene>
    <name evidence="2" type="ORF">EV356DRAFT_563072</name>
</gene>
<dbReference type="OrthoDB" id="2562743at2759"/>
<evidence type="ECO:0000313" key="3">
    <source>
        <dbReference type="Proteomes" id="UP000800092"/>
    </source>
</evidence>
<proteinExistence type="predicted"/>
<evidence type="ECO:0000313" key="2">
    <source>
        <dbReference type="EMBL" id="KAF2239633.1"/>
    </source>
</evidence>
<dbReference type="AlphaFoldDB" id="A0A6A6HQ25"/>
<dbReference type="EMBL" id="ML991772">
    <property type="protein sequence ID" value="KAF2239633.1"/>
    <property type="molecule type" value="Genomic_DNA"/>
</dbReference>
<organism evidence="2 3">
    <name type="scientific">Viridothelium virens</name>
    <name type="common">Speckled blister lichen</name>
    <name type="synonym">Trypethelium virens</name>
    <dbReference type="NCBI Taxonomy" id="1048519"/>
    <lineage>
        <taxon>Eukaryota</taxon>
        <taxon>Fungi</taxon>
        <taxon>Dikarya</taxon>
        <taxon>Ascomycota</taxon>
        <taxon>Pezizomycotina</taxon>
        <taxon>Dothideomycetes</taxon>
        <taxon>Dothideomycetes incertae sedis</taxon>
        <taxon>Trypetheliales</taxon>
        <taxon>Trypetheliaceae</taxon>
        <taxon>Viridothelium</taxon>
    </lineage>
</organism>
<sequence length="243" mass="28351">MTEPSVYGSTIDRVRAAASRNSEILVTLNKTQEAVQAYNRTEFSLRKHRAELESQDRTVSILKNSSHVKFEKHKTYRDGLIIKYAYYAVCMMMLFHKKANEYEQAYFEALKKQKDAEDRRAGLQKNLDDELARNKEFRVTAEVHGKAHEDLDKLYIEVFSEPTPEFPEQEELRTQYDLAFAQRLQAKERYDVVKVNLRSSEEERKIVREDLKTAALDAEEKRQALEIAREKVFEQSGISGGIY</sequence>
<keyword evidence="1" id="KW-0175">Coiled coil</keyword>
<evidence type="ECO:0000256" key="1">
    <source>
        <dbReference type="SAM" id="Coils"/>
    </source>
</evidence>
<feature type="coiled-coil region" evidence="1">
    <location>
        <begin position="99"/>
        <end position="133"/>
    </location>
</feature>
<accession>A0A6A6HQ25</accession>
<keyword evidence="3" id="KW-1185">Reference proteome</keyword>
<reference evidence="2" key="1">
    <citation type="journal article" date="2020" name="Stud. Mycol.">
        <title>101 Dothideomycetes genomes: a test case for predicting lifestyles and emergence of pathogens.</title>
        <authorList>
            <person name="Haridas S."/>
            <person name="Albert R."/>
            <person name="Binder M."/>
            <person name="Bloem J."/>
            <person name="Labutti K."/>
            <person name="Salamov A."/>
            <person name="Andreopoulos B."/>
            <person name="Baker S."/>
            <person name="Barry K."/>
            <person name="Bills G."/>
            <person name="Bluhm B."/>
            <person name="Cannon C."/>
            <person name="Castanera R."/>
            <person name="Culley D."/>
            <person name="Daum C."/>
            <person name="Ezra D."/>
            <person name="Gonzalez J."/>
            <person name="Henrissat B."/>
            <person name="Kuo A."/>
            <person name="Liang C."/>
            <person name="Lipzen A."/>
            <person name="Lutzoni F."/>
            <person name="Magnuson J."/>
            <person name="Mondo S."/>
            <person name="Nolan M."/>
            <person name="Ohm R."/>
            <person name="Pangilinan J."/>
            <person name="Park H.-J."/>
            <person name="Ramirez L."/>
            <person name="Alfaro M."/>
            <person name="Sun H."/>
            <person name="Tritt A."/>
            <person name="Yoshinaga Y."/>
            <person name="Zwiers L.-H."/>
            <person name="Turgeon B."/>
            <person name="Goodwin S."/>
            <person name="Spatafora J."/>
            <person name="Crous P."/>
            <person name="Grigoriev I."/>
        </authorList>
    </citation>
    <scope>NUCLEOTIDE SEQUENCE</scope>
    <source>
        <strain evidence="2">Tuck. ex Michener</strain>
    </source>
</reference>
<feature type="coiled-coil region" evidence="1">
    <location>
        <begin position="208"/>
        <end position="235"/>
    </location>
</feature>
<name>A0A6A6HQ25_VIRVR</name>
<protein>
    <submittedName>
        <fullName evidence="2">Uncharacterized protein</fullName>
    </submittedName>
</protein>